<proteinExistence type="predicted"/>
<dbReference type="AlphaFoldDB" id="A0A1H4A0K6"/>
<reference evidence="2" key="1">
    <citation type="submission" date="2016-10" db="EMBL/GenBank/DDBJ databases">
        <authorList>
            <person name="Varghese N."/>
            <person name="Submissions S."/>
        </authorList>
    </citation>
    <scope>NUCLEOTIDE SEQUENCE [LARGE SCALE GENOMIC DNA]</scope>
    <source>
        <strain evidence="2">DSM 23920</strain>
    </source>
</reference>
<dbReference type="RefSeq" id="WP_089760068.1">
    <property type="nucleotide sequence ID" value="NZ_BKAT01000013.1"/>
</dbReference>
<accession>A0A1H4A0K6</accession>
<evidence type="ECO:0000313" key="1">
    <source>
        <dbReference type="EMBL" id="SEA29683.1"/>
    </source>
</evidence>
<sequence length="94" mass="10561">MNKVEVAFLEKGERRAGLVLYSRDVALAFVEACKAERIVLLGIDAFFLTPDTVQPRIEYSRDFSSGFFSGDAYKAAEDLLLLAPDNLFFEMVCE</sequence>
<evidence type="ECO:0000313" key="2">
    <source>
        <dbReference type="Proteomes" id="UP000199656"/>
    </source>
</evidence>
<gene>
    <name evidence="1" type="ORF">SAMN05660909_01409</name>
</gene>
<dbReference type="Proteomes" id="UP000199656">
    <property type="component" value="Unassembled WGS sequence"/>
</dbReference>
<dbReference type="EMBL" id="FNRL01000005">
    <property type="protein sequence ID" value="SEA29683.1"/>
    <property type="molecule type" value="Genomic_DNA"/>
</dbReference>
<dbReference type="OrthoDB" id="676560at2"/>
<protein>
    <submittedName>
        <fullName evidence="1">Uncharacterized protein</fullName>
    </submittedName>
</protein>
<organism evidence="1 2">
    <name type="scientific">Chitinophaga terrae</name>
    <name type="common">ex Kim and Jung 2007</name>
    <dbReference type="NCBI Taxonomy" id="408074"/>
    <lineage>
        <taxon>Bacteria</taxon>
        <taxon>Pseudomonadati</taxon>
        <taxon>Bacteroidota</taxon>
        <taxon>Chitinophagia</taxon>
        <taxon>Chitinophagales</taxon>
        <taxon>Chitinophagaceae</taxon>
        <taxon>Chitinophaga</taxon>
    </lineage>
</organism>
<dbReference type="STRING" id="408074.SAMN05660909_01409"/>
<name>A0A1H4A0K6_9BACT</name>
<keyword evidence="2" id="KW-1185">Reference proteome</keyword>